<dbReference type="STRING" id="96561.Dole_0850"/>
<dbReference type="AlphaFoldDB" id="A8ZVV1"/>
<sequence length="102" mass="11814">MSMKKQYLKGKKMCKVTFRVPGKASMGAKTVNLAGDFNHWSVTDSPMKKLKNGDFTLTLNLKTGKEYQFRYLMDEKVWENDWEADKYVRSEYGNCENSVVVV</sequence>
<organism evidence="2 3">
    <name type="scientific">Desulfosudis oleivorans (strain DSM 6200 / JCM 39069 / Hxd3)</name>
    <name type="common">Desulfococcus oleovorans</name>
    <dbReference type="NCBI Taxonomy" id="96561"/>
    <lineage>
        <taxon>Bacteria</taxon>
        <taxon>Pseudomonadati</taxon>
        <taxon>Thermodesulfobacteriota</taxon>
        <taxon>Desulfobacteria</taxon>
        <taxon>Desulfobacterales</taxon>
        <taxon>Desulfosudaceae</taxon>
        <taxon>Desulfosudis</taxon>
    </lineage>
</organism>
<evidence type="ECO:0000259" key="1">
    <source>
        <dbReference type="Pfam" id="PF16561"/>
    </source>
</evidence>
<dbReference type="EMBL" id="CP000859">
    <property type="protein sequence ID" value="ABW66660.1"/>
    <property type="molecule type" value="Genomic_DNA"/>
</dbReference>
<dbReference type="Proteomes" id="UP000008561">
    <property type="component" value="Chromosome"/>
</dbReference>
<evidence type="ECO:0000313" key="3">
    <source>
        <dbReference type="Proteomes" id="UP000008561"/>
    </source>
</evidence>
<dbReference type="GO" id="GO:0016787">
    <property type="term" value="F:hydrolase activity"/>
    <property type="evidence" value="ECO:0007669"/>
    <property type="project" value="UniProtKB-KW"/>
</dbReference>
<dbReference type="HOGENOM" id="CLU_158008_1_0_7"/>
<dbReference type="InterPro" id="IPR014756">
    <property type="entry name" value="Ig_E-set"/>
</dbReference>
<gene>
    <name evidence="2" type="ordered locus">Dole_0850</name>
</gene>
<reference evidence="2 3" key="1">
    <citation type="submission" date="2007-10" db="EMBL/GenBank/DDBJ databases">
        <title>Complete sequence of Desulfococcus oleovorans Hxd3.</title>
        <authorList>
            <consortium name="US DOE Joint Genome Institute"/>
            <person name="Copeland A."/>
            <person name="Lucas S."/>
            <person name="Lapidus A."/>
            <person name="Barry K."/>
            <person name="Glavina del Rio T."/>
            <person name="Dalin E."/>
            <person name="Tice H."/>
            <person name="Pitluck S."/>
            <person name="Kiss H."/>
            <person name="Brettin T."/>
            <person name="Bruce D."/>
            <person name="Detter J.C."/>
            <person name="Han C."/>
            <person name="Schmutz J."/>
            <person name="Larimer F."/>
            <person name="Land M."/>
            <person name="Hauser L."/>
            <person name="Kyrpides N."/>
            <person name="Kim E."/>
            <person name="Wawrik B."/>
            <person name="Richardson P."/>
        </authorList>
    </citation>
    <scope>NUCLEOTIDE SEQUENCE [LARGE SCALE GENOMIC DNA]</scope>
    <source>
        <strain evidence="3">DSM 6200 / JCM 39069 / Hxd3</strain>
    </source>
</reference>
<dbReference type="SUPFAM" id="SSF81296">
    <property type="entry name" value="E set domains"/>
    <property type="match status" value="1"/>
</dbReference>
<dbReference type="Pfam" id="PF16561">
    <property type="entry name" value="AMPK1_CBM"/>
    <property type="match status" value="1"/>
</dbReference>
<evidence type="ECO:0000313" key="2">
    <source>
        <dbReference type="EMBL" id="ABW66660.1"/>
    </source>
</evidence>
<name>A8ZVV1_DESOH</name>
<accession>A8ZVV1</accession>
<protein>
    <submittedName>
        <fullName evidence="2">Glycoside hydrolase, family 13-like protein</fullName>
    </submittedName>
</protein>
<proteinExistence type="predicted"/>
<keyword evidence="2" id="KW-0378">Hydrolase</keyword>
<dbReference type="InterPro" id="IPR013783">
    <property type="entry name" value="Ig-like_fold"/>
</dbReference>
<keyword evidence="3" id="KW-1185">Reference proteome</keyword>
<feature type="domain" description="AMP-activated protein kinase glycogen-binding" evidence="1">
    <location>
        <begin position="26"/>
        <end position="101"/>
    </location>
</feature>
<dbReference type="CDD" id="cd07184">
    <property type="entry name" value="E_set_Isoamylase_like_N"/>
    <property type="match status" value="1"/>
</dbReference>
<dbReference type="OrthoDB" id="9811945at2"/>
<dbReference type="eggNOG" id="COG0296">
    <property type="taxonomic scope" value="Bacteria"/>
</dbReference>
<dbReference type="KEGG" id="dol:Dole_0850"/>
<dbReference type="InterPro" id="IPR032640">
    <property type="entry name" value="AMPK1_CBM"/>
</dbReference>
<dbReference type="CAZy" id="CBM48">
    <property type="family name" value="Carbohydrate-Binding Module Family 48"/>
</dbReference>
<dbReference type="RefSeq" id="WP_012174278.1">
    <property type="nucleotide sequence ID" value="NC_009943.1"/>
</dbReference>
<dbReference type="Gene3D" id="2.60.40.10">
    <property type="entry name" value="Immunoglobulins"/>
    <property type="match status" value="1"/>
</dbReference>